<evidence type="ECO:0000256" key="7">
    <source>
        <dbReference type="ARBA" id="ARBA00022840"/>
    </source>
</evidence>
<keyword evidence="6" id="KW-0862">Zinc</keyword>
<protein>
    <submittedName>
        <fullName evidence="9">Class I tRNA ligase family protein</fullName>
    </submittedName>
</protein>
<keyword evidence="4" id="KW-0479">Metal-binding</keyword>
<dbReference type="GO" id="GO:0005829">
    <property type="term" value="C:cytosol"/>
    <property type="evidence" value="ECO:0007669"/>
    <property type="project" value="TreeGrafter"/>
</dbReference>
<dbReference type="Proteomes" id="UP001224428">
    <property type="component" value="Unassembled WGS sequence"/>
</dbReference>
<gene>
    <name evidence="9" type="ORF">QLQ80_03095</name>
</gene>
<keyword evidence="5" id="KW-0547">Nucleotide-binding</keyword>
<evidence type="ECO:0000256" key="5">
    <source>
        <dbReference type="ARBA" id="ARBA00022741"/>
    </source>
</evidence>
<dbReference type="GO" id="GO:0046872">
    <property type="term" value="F:metal ion binding"/>
    <property type="evidence" value="ECO:0007669"/>
    <property type="project" value="UniProtKB-KW"/>
</dbReference>
<dbReference type="InterPro" id="IPR009080">
    <property type="entry name" value="tRNAsynth_Ia_anticodon-bd"/>
</dbReference>
<dbReference type="PANTHER" id="PTHR10890:SF3">
    <property type="entry name" value="CYSTEINE--TRNA LIGASE, CYTOPLASMIC"/>
    <property type="match status" value="1"/>
</dbReference>
<proteinExistence type="predicted"/>
<dbReference type="GO" id="GO:0005524">
    <property type="term" value="F:ATP binding"/>
    <property type="evidence" value="ECO:0007669"/>
    <property type="project" value="UniProtKB-KW"/>
</dbReference>
<evidence type="ECO:0000256" key="1">
    <source>
        <dbReference type="ARBA" id="ARBA00001947"/>
    </source>
</evidence>
<dbReference type="GO" id="GO:0006423">
    <property type="term" value="P:cysteinyl-tRNA aminoacylation"/>
    <property type="evidence" value="ECO:0007669"/>
    <property type="project" value="TreeGrafter"/>
</dbReference>
<keyword evidence="10" id="KW-1185">Reference proteome</keyword>
<dbReference type="SUPFAM" id="SSF47323">
    <property type="entry name" value="Anticodon-binding domain of a subclass of class I aminoacyl-tRNA synthetases"/>
    <property type="match status" value="1"/>
</dbReference>
<comment type="caution">
    <text evidence="9">The sequence shown here is derived from an EMBL/GenBank/DDBJ whole genome shotgun (WGS) entry which is preliminary data.</text>
</comment>
<evidence type="ECO:0000256" key="4">
    <source>
        <dbReference type="ARBA" id="ARBA00022723"/>
    </source>
</evidence>
<reference evidence="9" key="1">
    <citation type="submission" date="2023-05" db="EMBL/GenBank/DDBJ databases">
        <title>Mycoplasma phocimorsus sp. nov., isolated from Scandinavian patients with seal finger or septic arthritis after contact with seals.</title>
        <authorList>
            <person name="Skafte-Holm A."/>
            <person name="Pedersen T.R."/>
            <person name="Froelund M."/>
            <person name="Stegger M."/>
            <person name="Qvortrup K."/>
            <person name="Michaels D.L."/>
            <person name="Brown D.R."/>
            <person name="Jensen J.S."/>
        </authorList>
    </citation>
    <scope>NUCLEOTIDE SEQUENCE</scope>
    <source>
        <strain evidence="9">M5725</strain>
    </source>
</reference>
<dbReference type="InterPro" id="IPR014729">
    <property type="entry name" value="Rossmann-like_a/b/a_fold"/>
</dbReference>
<name>A0AAJ1UX16_9MOLU</name>
<evidence type="ECO:0000259" key="8">
    <source>
        <dbReference type="Pfam" id="PF01406"/>
    </source>
</evidence>
<keyword evidence="7" id="KW-0067">ATP-binding</keyword>
<feature type="domain" description="tRNA synthetases class I catalytic" evidence="8">
    <location>
        <begin position="3"/>
        <end position="286"/>
    </location>
</feature>
<evidence type="ECO:0000256" key="3">
    <source>
        <dbReference type="ARBA" id="ARBA00022598"/>
    </source>
</evidence>
<comment type="subunit">
    <text evidence="2">Monomer.</text>
</comment>
<dbReference type="InterPro" id="IPR032678">
    <property type="entry name" value="tRNA-synt_1_cat_dom"/>
</dbReference>
<dbReference type="InterPro" id="IPR024909">
    <property type="entry name" value="Cys-tRNA/MSH_ligase"/>
</dbReference>
<dbReference type="RefSeq" id="WP_283827423.1">
    <property type="nucleotide sequence ID" value="NZ_JASDDP010000025.1"/>
</dbReference>
<sequence length="405" mass="47479">MKKIYVCGPTVYSDIHIGNLRPIISIDFVLKAYRYLNIDFNFIHNITDIDDKIIKKAQQEGKSEMEISSFYFSKYLELLNLLNIDTITKIENVTQNMNILIHFIEKLVLNNSAYITKNGVIYDVESNKEYGKLSNLNMSNTISNAFDENKKNEQDFYLWKFTTTGVKFNSPWGSGRPGWHTECVAIIDKNFKGQTIDIHSGGIDLIFPHHENENAQFYSLYKKPLADIWKYVGTIKHNGIKMSKSLGNVILAKDFITKYGSDVLRLLVLNHRFNSEVDINQDTILNLQKILIKYRKNYLKSMLITSNDINENAVKEIMKALYDFDYHRAIFFIELIIKNINKNVEVDLNLNTLKKVFEVFKFSFIDEFSLNNILEKYYNWKEELKKKNYKKADILRENLLKEGWI</sequence>
<evidence type="ECO:0000313" key="10">
    <source>
        <dbReference type="Proteomes" id="UP001224428"/>
    </source>
</evidence>
<keyword evidence="3 9" id="KW-0436">Ligase</keyword>
<dbReference type="PANTHER" id="PTHR10890">
    <property type="entry name" value="CYSTEINYL-TRNA SYNTHETASE"/>
    <property type="match status" value="1"/>
</dbReference>
<dbReference type="EMBL" id="JASDDP010000025">
    <property type="protein sequence ID" value="MDJ1646050.1"/>
    <property type="molecule type" value="Genomic_DNA"/>
</dbReference>
<dbReference type="AlphaFoldDB" id="A0AAJ1UX16"/>
<evidence type="ECO:0000256" key="6">
    <source>
        <dbReference type="ARBA" id="ARBA00022833"/>
    </source>
</evidence>
<evidence type="ECO:0000256" key="2">
    <source>
        <dbReference type="ARBA" id="ARBA00011245"/>
    </source>
</evidence>
<comment type="cofactor">
    <cofactor evidence="1">
        <name>Zn(2+)</name>
        <dbReference type="ChEBI" id="CHEBI:29105"/>
    </cofactor>
</comment>
<dbReference type="Pfam" id="PF01406">
    <property type="entry name" value="tRNA-synt_1e"/>
    <property type="match status" value="1"/>
</dbReference>
<dbReference type="GO" id="GO:0004817">
    <property type="term" value="F:cysteine-tRNA ligase activity"/>
    <property type="evidence" value="ECO:0007669"/>
    <property type="project" value="TreeGrafter"/>
</dbReference>
<dbReference type="Gene3D" id="3.40.50.620">
    <property type="entry name" value="HUPs"/>
    <property type="match status" value="1"/>
</dbReference>
<dbReference type="SUPFAM" id="SSF52374">
    <property type="entry name" value="Nucleotidylyl transferase"/>
    <property type="match status" value="1"/>
</dbReference>
<accession>A0AAJ1UX16</accession>
<organism evidence="9 10">
    <name type="scientific">Mycoplasma phocimorsus</name>
    <dbReference type="NCBI Taxonomy" id="3045839"/>
    <lineage>
        <taxon>Bacteria</taxon>
        <taxon>Bacillati</taxon>
        <taxon>Mycoplasmatota</taxon>
        <taxon>Mollicutes</taxon>
        <taxon>Mycoplasmataceae</taxon>
        <taxon>Mycoplasma</taxon>
    </lineage>
</organism>
<evidence type="ECO:0000313" key="9">
    <source>
        <dbReference type="EMBL" id="MDJ1646050.1"/>
    </source>
</evidence>
<dbReference type="PRINTS" id="PR00983">
    <property type="entry name" value="TRNASYNTHCYS"/>
</dbReference>